<proteinExistence type="predicted"/>
<reference evidence="1" key="1">
    <citation type="journal article" date="2021" name="Microorganisms">
        <title>The Ever-Expanding Pseudomonas Genus: Description of 43 New Species and Partition of the Pseudomonas putida Group.</title>
        <authorList>
            <person name="Girard L."/>
            <person name="Lood C."/>
            <person name="Hofte M."/>
            <person name="Vandamme P."/>
            <person name="Rokni-Zadeh H."/>
            <person name="van Noort V."/>
            <person name="Lavigne R."/>
            <person name="De Mot R."/>
        </authorList>
    </citation>
    <scope>NUCLEOTIDE SEQUENCE</scope>
    <source>
        <strain evidence="1">SWRI132</strain>
    </source>
</reference>
<gene>
    <name evidence="1" type="ORF">KSS96_24880</name>
</gene>
<sequence>MNYPFKALAPEVVELLERTAKRVSSTASHSTALKLLECYCDLHNAQVTYLDLSSPKYLDLVRGFMGAVMSDDFVEMHTSSRRPTARLMAVVHQALCEEIPAMERVEHDRVSMELCDGIWQEHRSKLCPVRMQYWNGWIAESSKGQSYYLALAGIWTSHGQSFTEDYFLQWQQHFKKLARPACTLVNKLAEFLSANCEDWPAVTFQHPQMIKAFFLAFMKDFFMDVHSRGLKINPQISYWATFISTCEEIFIETGKWATPYQGGLPKPKPRPDFGHNSRKKMGEDGVIVHEKLITPIPLYLTDEEAIEILFSRIQTDISIIKSWALEQSSKLISSARMRRKIAETGTPIDSGMSERTIAEIGPENICATFEKDGFQRGDDYLQTRFGKDGVRKIADLLGLPTANSLHPYMFLLVSEHPEITPGFLKKLQLQHDNGDYIGYVKSDNGAKLVGYKDRKGKKLSEQVIDLTENSQRWIEEIIEITAPLRNVLREEGNPVWKELFITCGQGFASPSSSKLPLWGRARFKTNNYLRESLIDQFASYEKMMPCETLLFLEKVSLSSLRSSCGVEVYLRTKSVTEMAKALGHASYKTSLLRRYLPEAILSFFQTRWIRIFQRSIICEAMKDSPYLLDATSFESMDELHSFLKNHALKDIPHHLRNPENKPSAEKAASQNSRVYISIDVGIMTALLSLEAAVETADQTQNVCGRARYWAEVSKSVSEEIERGHDSLLKEHLNTAKIHYNPNRMKKVIYATAA</sequence>
<organism evidence="1 2">
    <name type="scientific">Pseudomonas asgharzadehiana</name>
    <dbReference type="NCBI Taxonomy" id="2842349"/>
    <lineage>
        <taxon>Bacteria</taxon>
        <taxon>Pseudomonadati</taxon>
        <taxon>Pseudomonadota</taxon>
        <taxon>Gammaproteobacteria</taxon>
        <taxon>Pseudomonadales</taxon>
        <taxon>Pseudomonadaceae</taxon>
        <taxon>Pseudomonas</taxon>
    </lineage>
</organism>
<keyword evidence="2" id="KW-1185">Reference proteome</keyword>
<evidence type="ECO:0008006" key="3">
    <source>
        <dbReference type="Google" id="ProtNLM"/>
    </source>
</evidence>
<dbReference type="RefSeq" id="WP_217855415.1">
    <property type="nucleotide sequence ID" value="NZ_CP077079.1"/>
</dbReference>
<dbReference type="Proteomes" id="UP000886848">
    <property type="component" value="Chromosome"/>
</dbReference>
<evidence type="ECO:0000313" key="2">
    <source>
        <dbReference type="Proteomes" id="UP000886848"/>
    </source>
</evidence>
<dbReference type="EMBL" id="CP077079">
    <property type="protein sequence ID" value="QXH66790.1"/>
    <property type="molecule type" value="Genomic_DNA"/>
</dbReference>
<protein>
    <recommendedName>
        <fullName evidence="3">Helicase XPB/Ssl2 N-terminal domain-containing protein</fullName>
    </recommendedName>
</protein>
<accession>A0ABX8NZ00</accession>
<evidence type="ECO:0000313" key="1">
    <source>
        <dbReference type="EMBL" id="QXH66790.1"/>
    </source>
</evidence>
<name>A0ABX8NZ00_9PSED</name>